<comment type="caution">
    <text evidence="3">The sequence shown here is derived from an EMBL/GenBank/DDBJ whole genome shotgun (WGS) entry which is preliminary data.</text>
</comment>
<keyword evidence="4" id="KW-1185">Reference proteome</keyword>
<feature type="region of interest" description="Disordered" evidence="1">
    <location>
        <begin position="1"/>
        <end position="87"/>
    </location>
</feature>
<dbReference type="Proteomes" id="UP000320762">
    <property type="component" value="Unassembled WGS sequence"/>
</dbReference>
<evidence type="ECO:0000256" key="1">
    <source>
        <dbReference type="SAM" id="MobiDB-lite"/>
    </source>
</evidence>
<dbReference type="AlphaFoldDB" id="A0A550CKS3"/>
<reference evidence="3 4" key="1">
    <citation type="journal article" date="2019" name="New Phytol.">
        <title>Comparative genomics reveals unique wood-decay strategies and fruiting body development in the Schizophyllaceae.</title>
        <authorList>
            <person name="Almasi E."/>
            <person name="Sahu N."/>
            <person name="Krizsan K."/>
            <person name="Balint B."/>
            <person name="Kovacs G.M."/>
            <person name="Kiss B."/>
            <person name="Cseklye J."/>
            <person name="Drula E."/>
            <person name="Henrissat B."/>
            <person name="Nagy I."/>
            <person name="Chovatia M."/>
            <person name="Adam C."/>
            <person name="LaButti K."/>
            <person name="Lipzen A."/>
            <person name="Riley R."/>
            <person name="Grigoriev I.V."/>
            <person name="Nagy L.G."/>
        </authorList>
    </citation>
    <scope>NUCLEOTIDE SEQUENCE [LARGE SCALE GENOMIC DNA]</scope>
    <source>
        <strain evidence="3 4">NL-1724</strain>
    </source>
</reference>
<sequence>MSYASVAATNAPPISEQPHADPALLTTETPQADNVADDAAKVTIVSPDYKEHPATITSETAPPPDMDNFPEMPSSAGGAGGSKKNKRFQEAEAEGAYLLQVAKHYIFRPGVAGGLVGLVNIGLLAGAARAFYVNPGYRRDTKVLSSTAAATLALLGLEGYGAAWYANTPGGKAEAKKAKEEGTLVYRHTREAVLRPGVLGGLLGLVNVGILGGVGYVSYTNWDKPSWDRRIVSAVSVGLLTLWGGEGFVAEQYYKDRHSK</sequence>
<proteinExistence type="predicted"/>
<keyword evidence="2" id="KW-0812">Transmembrane</keyword>
<keyword evidence="2" id="KW-1133">Transmembrane helix</keyword>
<feature type="transmembrane region" description="Helical" evidence="2">
    <location>
        <begin position="231"/>
        <end position="250"/>
    </location>
</feature>
<dbReference type="OrthoDB" id="2553651at2759"/>
<accession>A0A550CKS3</accession>
<protein>
    <submittedName>
        <fullName evidence="3">Uncharacterized protein</fullName>
    </submittedName>
</protein>
<dbReference type="STRING" id="97359.A0A550CKS3"/>
<feature type="transmembrane region" description="Helical" evidence="2">
    <location>
        <begin position="197"/>
        <end position="219"/>
    </location>
</feature>
<feature type="transmembrane region" description="Helical" evidence="2">
    <location>
        <begin position="111"/>
        <end position="132"/>
    </location>
</feature>
<organism evidence="3 4">
    <name type="scientific">Schizophyllum amplum</name>
    <dbReference type="NCBI Taxonomy" id="97359"/>
    <lineage>
        <taxon>Eukaryota</taxon>
        <taxon>Fungi</taxon>
        <taxon>Dikarya</taxon>
        <taxon>Basidiomycota</taxon>
        <taxon>Agaricomycotina</taxon>
        <taxon>Agaricomycetes</taxon>
        <taxon>Agaricomycetidae</taxon>
        <taxon>Agaricales</taxon>
        <taxon>Schizophyllaceae</taxon>
        <taxon>Schizophyllum</taxon>
    </lineage>
</organism>
<evidence type="ECO:0000256" key="2">
    <source>
        <dbReference type="SAM" id="Phobius"/>
    </source>
</evidence>
<evidence type="ECO:0000313" key="4">
    <source>
        <dbReference type="Proteomes" id="UP000320762"/>
    </source>
</evidence>
<gene>
    <name evidence="3" type="ORF">BD626DRAFT_488682</name>
</gene>
<dbReference type="EMBL" id="VDMD01000005">
    <property type="protein sequence ID" value="TRM65406.1"/>
    <property type="molecule type" value="Genomic_DNA"/>
</dbReference>
<name>A0A550CKS3_9AGAR</name>
<keyword evidence="2" id="KW-0472">Membrane</keyword>
<feature type="transmembrane region" description="Helical" evidence="2">
    <location>
        <begin position="144"/>
        <end position="166"/>
    </location>
</feature>
<evidence type="ECO:0000313" key="3">
    <source>
        <dbReference type="EMBL" id="TRM65406.1"/>
    </source>
</evidence>